<dbReference type="RefSeq" id="WP_136886334.1">
    <property type="nucleotide sequence ID" value="NZ_SUNI01000011.1"/>
</dbReference>
<keyword evidence="6" id="KW-1185">Reference proteome</keyword>
<dbReference type="OrthoDB" id="9815654at2"/>
<evidence type="ECO:0000259" key="4">
    <source>
        <dbReference type="PROSITE" id="PS50949"/>
    </source>
</evidence>
<keyword evidence="3" id="KW-0804">Transcription</keyword>
<feature type="domain" description="HTH gntR-type" evidence="4">
    <location>
        <begin position="17"/>
        <end position="84"/>
    </location>
</feature>
<keyword evidence="2" id="KW-0238">DNA-binding</keyword>
<evidence type="ECO:0000256" key="3">
    <source>
        <dbReference type="ARBA" id="ARBA00023163"/>
    </source>
</evidence>
<dbReference type="InterPro" id="IPR036390">
    <property type="entry name" value="WH_DNA-bd_sf"/>
</dbReference>
<organism evidence="5 6">
    <name type="scientific">Paracoccus gahaiensis</name>
    <dbReference type="NCBI Taxonomy" id="1706839"/>
    <lineage>
        <taxon>Bacteria</taxon>
        <taxon>Pseudomonadati</taxon>
        <taxon>Pseudomonadota</taxon>
        <taxon>Alphaproteobacteria</taxon>
        <taxon>Rhodobacterales</taxon>
        <taxon>Paracoccaceae</taxon>
        <taxon>Paracoccus</taxon>
    </lineage>
</organism>
<protein>
    <submittedName>
        <fullName evidence="5">GntR family transcriptional regulator</fullName>
    </submittedName>
</protein>
<dbReference type="SMART" id="SM00345">
    <property type="entry name" value="HTH_GNTR"/>
    <property type="match status" value="1"/>
</dbReference>
<sequence length="236" mass="26266">MDILVSDIPLLDQPEEMTTQEHTYARLRAAIMTGALPPGHKLTIRGLADQLHLSQTPVREAIRRLSSENAIEVLENRRLRIPVMTSARFDELVALRVALETHAALRCLPHLADRTIDALAAIDADLDELARQGDAVGMTRLNHAFHRAMYCANPDQAAMPLIDSLWLQLGPFQRQLMAVAQHHYSIDRHKEILAALRRRDPAGLTEALQSDIRDGLTLAGRDLLAAAPSPRTRRPS</sequence>
<name>A0A4U0R848_9RHOB</name>
<proteinExistence type="predicted"/>
<dbReference type="Gene3D" id="1.20.120.530">
    <property type="entry name" value="GntR ligand-binding domain-like"/>
    <property type="match status" value="1"/>
</dbReference>
<dbReference type="PROSITE" id="PS50949">
    <property type="entry name" value="HTH_GNTR"/>
    <property type="match status" value="1"/>
</dbReference>
<reference evidence="5 6" key="1">
    <citation type="submission" date="2019-04" db="EMBL/GenBank/DDBJ databases">
        <authorList>
            <person name="Li J."/>
        </authorList>
    </citation>
    <scope>NUCLEOTIDE SEQUENCE [LARGE SCALE GENOMIC DNA]</scope>
    <source>
        <strain evidence="5 6">KCTC 42687</strain>
    </source>
</reference>
<evidence type="ECO:0000256" key="2">
    <source>
        <dbReference type="ARBA" id="ARBA00023125"/>
    </source>
</evidence>
<evidence type="ECO:0000313" key="6">
    <source>
        <dbReference type="Proteomes" id="UP000309747"/>
    </source>
</evidence>
<dbReference type="GO" id="GO:0003700">
    <property type="term" value="F:DNA-binding transcription factor activity"/>
    <property type="evidence" value="ECO:0007669"/>
    <property type="project" value="InterPro"/>
</dbReference>
<dbReference type="InterPro" id="IPR011711">
    <property type="entry name" value="GntR_C"/>
</dbReference>
<dbReference type="InterPro" id="IPR008920">
    <property type="entry name" value="TF_FadR/GntR_C"/>
</dbReference>
<dbReference type="Proteomes" id="UP000309747">
    <property type="component" value="Unassembled WGS sequence"/>
</dbReference>
<dbReference type="SMART" id="SM00895">
    <property type="entry name" value="FCD"/>
    <property type="match status" value="1"/>
</dbReference>
<dbReference type="EMBL" id="SUNI01000011">
    <property type="protein sequence ID" value="TJZ91229.1"/>
    <property type="molecule type" value="Genomic_DNA"/>
</dbReference>
<dbReference type="Pfam" id="PF00392">
    <property type="entry name" value="GntR"/>
    <property type="match status" value="1"/>
</dbReference>
<dbReference type="Gene3D" id="1.10.10.10">
    <property type="entry name" value="Winged helix-like DNA-binding domain superfamily/Winged helix DNA-binding domain"/>
    <property type="match status" value="1"/>
</dbReference>
<dbReference type="InterPro" id="IPR000524">
    <property type="entry name" value="Tscrpt_reg_HTH_GntR"/>
</dbReference>
<accession>A0A4U0R848</accession>
<dbReference type="GO" id="GO:0003677">
    <property type="term" value="F:DNA binding"/>
    <property type="evidence" value="ECO:0007669"/>
    <property type="project" value="UniProtKB-KW"/>
</dbReference>
<dbReference type="PANTHER" id="PTHR43537">
    <property type="entry name" value="TRANSCRIPTIONAL REGULATOR, GNTR FAMILY"/>
    <property type="match status" value="1"/>
</dbReference>
<dbReference type="AlphaFoldDB" id="A0A4U0R848"/>
<gene>
    <name evidence="5" type="ORF">FA743_11925</name>
</gene>
<dbReference type="Pfam" id="PF07729">
    <property type="entry name" value="FCD"/>
    <property type="match status" value="1"/>
</dbReference>
<keyword evidence="1" id="KW-0805">Transcription regulation</keyword>
<dbReference type="SUPFAM" id="SSF46785">
    <property type="entry name" value="Winged helix' DNA-binding domain"/>
    <property type="match status" value="1"/>
</dbReference>
<comment type="caution">
    <text evidence="5">The sequence shown here is derived from an EMBL/GenBank/DDBJ whole genome shotgun (WGS) entry which is preliminary data.</text>
</comment>
<dbReference type="InterPro" id="IPR036388">
    <property type="entry name" value="WH-like_DNA-bd_sf"/>
</dbReference>
<dbReference type="PANTHER" id="PTHR43537:SF39">
    <property type="entry name" value="HTH-TYPE TRANSCRIPTIONAL REGULATOR MCBR"/>
    <property type="match status" value="1"/>
</dbReference>
<evidence type="ECO:0000256" key="1">
    <source>
        <dbReference type="ARBA" id="ARBA00023015"/>
    </source>
</evidence>
<evidence type="ECO:0000313" key="5">
    <source>
        <dbReference type="EMBL" id="TJZ91229.1"/>
    </source>
</evidence>
<dbReference type="SUPFAM" id="SSF48008">
    <property type="entry name" value="GntR ligand-binding domain-like"/>
    <property type="match status" value="1"/>
</dbReference>